<evidence type="ECO:0000256" key="3">
    <source>
        <dbReference type="PIRSR" id="PIRSR603782-1"/>
    </source>
</evidence>
<evidence type="ECO:0000256" key="1">
    <source>
        <dbReference type="ARBA" id="ARBA00010996"/>
    </source>
</evidence>
<evidence type="ECO:0000313" key="6">
    <source>
        <dbReference type="EMBL" id="MBK1817715.1"/>
    </source>
</evidence>
<dbReference type="CDD" id="cd02968">
    <property type="entry name" value="SCO"/>
    <property type="match status" value="1"/>
</dbReference>
<dbReference type="AlphaFoldDB" id="A0A934VD22"/>
<comment type="caution">
    <text evidence="6">The sequence shown here is derived from an EMBL/GenBank/DDBJ whole genome shotgun (WGS) entry which is preliminary data.</text>
</comment>
<comment type="similarity">
    <text evidence="1">Belongs to the SCO1/2 family.</text>
</comment>
<protein>
    <submittedName>
        <fullName evidence="6">SCO family protein</fullName>
    </submittedName>
</protein>
<dbReference type="PROSITE" id="PS51352">
    <property type="entry name" value="THIOREDOXIN_2"/>
    <property type="match status" value="1"/>
</dbReference>
<dbReference type="PANTHER" id="PTHR12151">
    <property type="entry name" value="ELECTRON TRANSPORT PROTIN SCO1/SENC FAMILY MEMBER"/>
    <property type="match status" value="1"/>
</dbReference>
<dbReference type="InterPro" id="IPR042230">
    <property type="entry name" value="CusF_sf"/>
</dbReference>
<dbReference type="InterPro" id="IPR003782">
    <property type="entry name" value="SCO1/SenC"/>
</dbReference>
<dbReference type="InterPro" id="IPR036249">
    <property type="entry name" value="Thioredoxin-like_sf"/>
</dbReference>
<evidence type="ECO:0000256" key="4">
    <source>
        <dbReference type="PIRSR" id="PIRSR603782-2"/>
    </source>
</evidence>
<gene>
    <name evidence="6" type="ORF">JIN84_19000</name>
</gene>
<dbReference type="Pfam" id="PF11604">
    <property type="entry name" value="CusF_Ec"/>
    <property type="match status" value="1"/>
</dbReference>
<reference evidence="6" key="1">
    <citation type="submission" date="2021-01" db="EMBL/GenBank/DDBJ databases">
        <title>Modified the classification status of verrucomicrobia.</title>
        <authorList>
            <person name="Feng X."/>
        </authorList>
    </citation>
    <scope>NUCLEOTIDE SEQUENCE</scope>
    <source>
        <strain evidence="6">JCM 18052</strain>
    </source>
</reference>
<keyword evidence="7" id="KW-1185">Reference proteome</keyword>
<feature type="domain" description="Thioredoxin" evidence="5">
    <location>
        <begin position="117"/>
        <end position="283"/>
    </location>
</feature>
<dbReference type="InterPro" id="IPR021647">
    <property type="entry name" value="CusF_Ec"/>
</dbReference>
<evidence type="ECO:0000256" key="2">
    <source>
        <dbReference type="ARBA" id="ARBA00023008"/>
    </source>
</evidence>
<keyword evidence="3" id="KW-0479">Metal-binding</keyword>
<dbReference type="SUPFAM" id="SSF52833">
    <property type="entry name" value="Thioredoxin-like"/>
    <property type="match status" value="1"/>
</dbReference>
<evidence type="ECO:0000313" key="7">
    <source>
        <dbReference type="Proteomes" id="UP000600139"/>
    </source>
</evidence>
<evidence type="ECO:0000259" key="5">
    <source>
        <dbReference type="PROSITE" id="PS51352"/>
    </source>
</evidence>
<dbReference type="Gene3D" id="2.40.50.320">
    <property type="entry name" value="Copper binding periplasmic protein CusF"/>
    <property type="match status" value="1"/>
</dbReference>
<proteinExistence type="inferred from homology"/>
<organism evidence="6 7">
    <name type="scientific">Luteolibacter yonseiensis</name>
    <dbReference type="NCBI Taxonomy" id="1144680"/>
    <lineage>
        <taxon>Bacteria</taxon>
        <taxon>Pseudomonadati</taxon>
        <taxon>Verrucomicrobiota</taxon>
        <taxon>Verrucomicrobiia</taxon>
        <taxon>Verrucomicrobiales</taxon>
        <taxon>Verrucomicrobiaceae</taxon>
        <taxon>Luteolibacter</taxon>
    </lineage>
</organism>
<feature type="binding site" evidence="3">
    <location>
        <position position="161"/>
    </location>
    <ligand>
        <name>Cu cation</name>
        <dbReference type="ChEBI" id="CHEBI:23378"/>
    </ligand>
</feature>
<dbReference type="RefSeq" id="WP_200352650.1">
    <property type="nucleotide sequence ID" value="NZ_BAABHZ010000001.1"/>
</dbReference>
<dbReference type="Gene3D" id="3.40.30.10">
    <property type="entry name" value="Glutaredoxin"/>
    <property type="match status" value="1"/>
</dbReference>
<dbReference type="GO" id="GO:0046872">
    <property type="term" value="F:metal ion binding"/>
    <property type="evidence" value="ECO:0007669"/>
    <property type="project" value="UniProtKB-KW"/>
</dbReference>
<keyword evidence="2 3" id="KW-0186">Copper</keyword>
<feature type="binding site" evidence="3">
    <location>
        <position position="246"/>
    </location>
    <ligand>
        <name>Cu cation</name>
        <dbReference type="ChEBI" id="CHEBI:23378"/>
    </ligand>
</feature>
<dbReference type="InterPro" id="IPR013766">
    <property type="entry name" value="Thioredoxin_domain"/>
</dbReference>
<dbReference type="PANTHER" id="PTHR12151:SF25">
    <property type="entry name" value="LINALOOL DEHYDRATASE_ISOMERASE DOMAIN-CONTAINING PROTEIN"/>
    <property type="match status" value="1"/>
</dbReference>
<feature type="binding site" evidence="3">
    <location>
        <position position="155"/>
    </location>
    <ligand>
        <name>Cu cation</name>
        <dbReference type="ChEBI" id="CHEBI:23378"/>
    </ligand>
</feature>
<keyword evidence="4" id="KW-1015">Disulfide bond</keyword>
<dbReference type="Pfam" id="PF02630">
    <property type="entry name" value="SCO1-SenC"/>
    <property type="match status" value="1"/>
</dbReference>
<name>A0A934VD22_9BACT</name>
<accession>A0A934VD22</accession>
<dbReference type="Proteomes" id="UP000600139">
    <property type="component" value="Unassembled WGS sequence"/>
</dbReference>
<dbReference type="EMBL" id="JAENIK010000012">
    <property type="protein sequence ID" value="MBK1817715.1"/>
    <property type="molecule type" value="Genomic_DNA"/>
</dbReference>
<sequence>MKFFLPWVLAVGIISQISDAKDETARTFQVLGVVKKLKPEIRTAVIDHEEIPGYMDAMTMSLEVRDIAEFNGIKAGDKIAFRMNVTEDDGWIDQLKLVSAARTSDEPAAAPSPLIPIAAGENLPDAELVDEQGQPFKLSDHQGQAIAVTFIYTRCPFPTFCPRINTHFREAQTFLKNDPAAPKNWRLLSITIDPGHDTPEVLSSFAKTQGADPSHWKFATGTLRNITRLTVQSGLNFWDDRGLIQHNLRTLVADPSGRVTKVFAEDELSSKALSEELIKAAKKETCACSEKIP</sequence>
<feature type="disulfide bond" description="Redox-active" evidence="4">
    <location>
        <begin position="155"/>
        <end position="161"/>
    </location>
</feature>